<dbReference type="Gene3D" id="3.40.50.1220">
    <property type="entry name" value="TPP-binding domain"/>
    <property type="match status" value="1"/>
</dbReference>
<name>A0A382CFJ3_9ZZZZ</name>
<dbReference type="InterPro" id="IPR001308">
    <property type="entry name" value="ETF_a/FixB"/>
</dbReference>
<evidence type="ECO:0000256" key="2">
    <source>
        <dbReference type="ARBA" id="ARBA00022630"/>
    </source>
</evidence>
<dbReference type="PANTHER" id="PTHR43153">
    <property type="entry name" value="ELECTRON TRANSFER FLAVOPROTEIN ALPHA"/>
    <property type="match status" value="1"/>
</dbReference>
<dbReference type="GO" id="GO:0033539">
    <property type="term" value="P:fatty acid beta-oxidation using acyl-CoA dehydrogenase"/>
    <property type="evidence" value="ECO:0007669"/>
    <property type="project" value="TreeGrafter"/>
</dbReference>
<dbReference type="CDD" id="cd01715">
    <property type="entry name" value="ETF_alpha"/>
    <property type="match status" value="1"/>
</dbReference>
<dbReference type="Gene3D" id="3.40.50.620">
    <property type="entry name" value="HUPs"/>
    <property type="match status" value="1"/>
</dbReference>
<dbReference type="InterPro" id="IPR029035">
    <property type="entry name" value="DHS-like_NAD/FAD-binding_dom"/>
</dbReference>
<dbReference type="InterPro" id="IPR014730">
    <property type="entry name" value="ETF_a/b_N"/>
</dbReference>
<dbReference type="EMBL" id="UINC01034274">
    <property type="protein sequence ID" value="SVB24856.1"/>
    <property type="molecule type" value="Genomic_DNA"/>
</dbReference>
<dbReference type="Pfam" id="PF01012">
    <property type="entry name" value="ETF"/>
    <property type="match status" value="1"/>
</dbReference>
<feature type="domain" description="Electron transfer flavoprotein alpha/beta-subunit N-terminal" evidence="4">
    <location>
        <begin position="4"/>
        <end position="190"/>
    </location>
</feature>
<dbReference type="Pfam" id="PF00766">
    <property type="entry name" value="ETF_alpha"/>
    <property type="match status" value="1"/>
</dbReference>
<reference evidence="5" key="1">
    <citation type="submission" date="2018-05" db="EMBL/GenBank/DDBJ databases">
        <authorList>
            <person name="Lanie J.A."/>
            <person name="Ng W.-L."/>
            <person name="Kazmierczak K.M."/>
            <person name="Andrzejewski T.M."/>
            <person name="Davidsen T.M."/>
            <person name="Wayne K.J."/>
            <person name="Tettelin H."/>
            <person name="Glass J.I."/>
            <person name="Rusch D."/>
            <person name="Podicherti R."/>
            <person name="Tsui H.-C.T."/>
            <person name="Winkler M.E."/>
        </authorList>
    </citation>
    <scope>NUCLEOTIDE SEQUENCE</scope>
</reference>
<dbReference type="SMART" id="SM00893">
    <property type="entry name" value="ETF"/>
    <property type="match status" value="1"/>
</dbReference>
<dbReference type="InterPro" id="IPR033947">
    <property type="entry name" value="ETF_alpha_N"/>
</dbReference>
<organism evidence="5">
    <name type="scientific">marine metagenome</name>
    <dbReference type="NCBI Taxonomy" id="408172"/>
    <lineage>
        <taxon>unclassified sequences</taxon>
        <taxon>metagenomes</taxon>
        <taxon>ecological metagenomes</taxon>
    </lineage>
</organism>
<protein>
    <recommendedName>
        <fullName evidence="4">Electron transfer flavoprotein alpha/beta-subunit N-terminal domain-containing protein</fullName>
    </recommendedName>
</protein>
<dbReference type="SUPFAM" id="SSF52402">
    <property type="entry name" value="Adenine nucleotide alpha hydrolases-like"/>
    <property type="match status" value="1"/>
</dbReference>
<evidence type="ECO:0000256" key="1">
    <source>
        <dbReference type="ARBA" id="ARBA00005817"/>
    </source>
</evidence>
<gene>
    <name evidence="5" type="ORF">METZ01_LOCUS177710</name>
</gene>
<sequence>MSDFLVFVEQRDGFVSTATKEVLSAGSELAQEVGGALHALVLGGDGITNLDGELSKYGADQILVAQHSDLSTYLGEIFGSAVVSVVEQGDYGAVIFPATSIGKDLAPRVAALLDTAMASDVTQLEAVDGELEITRPLYGGKVLARIRFTAFPAVISVRPNVFSARERSGAGQIKNIQVSIAMTERHRVREIETEGRKNLDVSEANAVVAGGRGMKDPENWKLLEDLRDALGPEAALGASRAVVDAGWRPHAEQVGQTGKTVAPKLYFAIGISGAVQHLAGMRTAQTIVAINKDADAPIFGVADYGIVGDAMEILPMLTARVAELYSKE</sequence>
<dbReference type="InterPro" id="IPR014729">
    <property type="entry name" value="Rossmann-like_a/b/a_fold"/>
</dbReference>
<keyword evidence="2" id="KW-0285">Flavoprotein</keyword>
<dbReference type="PIRSF" id="PIRSF000089">
    <property type="entry name" value="Electra_flavoP_a"/>
    <property type="match status" value="1"/>
</dbReference>
<accession>A0A382CFJ3</accession>
<proteinExistence type="inferred from homology"/>
<dbReference type="GO" id="GO:0009055">
    <property type="term" value="F:electron transfer activity"/>
    <property type="evidence" value="ECO:0007669"/>
    <property type="project" value="InterPro"/>
</dbReference>
<dbReference type="FunFam" id="3.40.50.1220:FF:000001">
    <property type="entry name" value="Electron transfer flavoprotein, alpha subunit"/>
    <property type="match status" value="1"/>
</dbReference>
<evidence type="ECO:0000259" key="4">
    <source>
        <dbReference type="SMART" id="SM00893"/>
    </source>
</evidence>
<keyword evidence="3" id="KW-0274">FAD</keyword>
<comment type="similarity">
    <text evidence="1">Belongs to the ETF alpha-subunit/FixB family.</text>
</comment>
<dbReference type="GO" id="GO:0050660">
    <property type="term" value="F:flavin adenine dinucleotide binding"/>
    <property type="evidence" value="ECO:0007669"/>
    <property type="project" value="InterPro"/>
</dbReference>
<dbReference type="InterPro" id="IPR014731">
    <property type="entry name" value="ETF_asu_C"/>
</dbReference>
<evidence type="ECO:0000313" key="5">
    <source>
        <dbReference type="EMBL" id="SVB24856.1"/>
    </source>
</evidence>
<dbReference type="SUPFAM" id="SSF52467">
    <property type="entry name" value="DHS-like NAD/FAD-binding domain"/>
    <property type="match status" value="1"/>
</dbReference>
<evidence type="ECO:0000256" key="3">
    <source>
        <dbReference type="ARBA" id="ARBA00022827"/>
    </source>
</evidence>
<dbReference type="AlphaFoldDB" id="A0A382CFJ3"/>
<dbReference type="PANTHER" id="PTHR43153:SF1">
    <property type="entry name" value="ELECTRON TRANSFER FLAVOPROTEIN SUBUNIT ALPHA, MITOCHONDRIAL"/>
    <property type="match status" value="1"/>
</dbReference>